<evidence type="ECO:0000313" key="2">
    <source>
        <dbReference type="Proteomes" id="UP000823773"/>
    </source>
</evidence>
<sequence length="97" mass="11064">MEDEFELEFELELDELFDEELELEFDELFDEELLDELEELLPATMMEPSLWPPACLWTDCAGTVLCFACACAPAKAATPATRAALSFQWFFMPVTPC</sequence>
<reference evidence="1" key="1">
    <citation type="submission" date="2021-03" db="EMBL/GenBank/DDBJ databases">
        <title>Genomic Encyclopedia of Type Strains, Phase IV (KMG-IV): sequencing the most valuable type-strain genomes for metagenomic binning, comparative biology and taxonomic classification.</title>
        <authorList>
            <person name="Goeker M."/>
        </authorList>
    </citation>
    <scope>NUCLEOTIDE SEQUENCE</scope>
    <source>
        <strain evidence="1">DSM 18131</strain>
    </source>
</reference>
<organism evidence="1 2">
    <name type="scientific">Ensifer adhaerens</name>
    <name type="common">Sinorhizobium morelense</name>
    <dbReference type="NCBI Taxonomy" id="106592"/>
    <lineage>
        <taxon>Bacteria</taxon>
        <taxon>Pseudomonadati</taxon>
        <taxon>Pseudomonadota</taxon>
        <taxon>Alphaproteobacteria</taxon>
        <taxon>Hyphomicrobiales</taxon>
        <taxon>Rhizobiaceae</taxon>
        <taxon>Sinorhizobium/Ensifer group</taxon>
        <taxon>Ensifer</taxon>
    </lineage>
</organism>
<dbReference type="EMBL" id="JAGGJR010000002">
    <property type="protein sequence ID" value="MBP1871588.1"/>
    <property type="molecule type" value="Genomic_DNA"/>
</dbReference>
<accession>A0ACC5SRU6</accession>
<comment type="caution">
    <text evidence="1">The sequence shown here is derived from an EMBL/GenBank/DDBJ whole genome shotgun (WGS) entry which is preliminary data.</text>
</comment>
<gene>
    <name evidence="1" type="ORF">J2Z19_001300</name>
</gene>
<protein>
    <submittedName>
        <fullName evidence="1">Uncharacterized protein</fullName>
    </submittedName>
</protein>
<proteinExistence type="predicted"/>
<name>A0ACC5SRU6_ENSAD</name>
<dbReference type="Proteomes" id="UP000823773">
    <property type="component" value="Unassembled WGS sequence"/>
</dbReference>
<keyword evidence="2" id="KW-1185">Reference proteome</keyword>
<evidence type="ECO:0000313" key="1">
    <source>
        <dbReference type="EMBL" id="MBP1871588.1"/>
    </source>
</evidence>